<dbReference type="EMBL" id="ATMR01000095">
    <property type="protein sequence ID" value="EPR73188.1"/>
    <property type="molecule type" value="Genomic_DNA"/>
</dbReference>
<evidence type="ECO:0000313" key="2">
    <source>
        <dbReference type="Proteomes" id="UP000014962"/>
    </source>
</evidence>
<comment type="caution">
    <text evidence="1">The sequence shown here is derived from an EMBL/GenBank/DDBJ whole genome shotgun (WGS) entry which is preliminary data.</text>
</comment>
<gene>
    <name evidence="1" type="ORF">ADIWIN_1969</name>
</gene>
<dbReference type="STRING" id="641526.ADIWIN_1969"/>
<dbReference type="Proteomes" id="UP000014962">
    <property type="component" value="Unassembled WGS sequence"/>
</dbReference>
<keyword evidence="2" id="KW-1185">Reference proteome</keyword>
<dbReference type="AlphaFoldDB" id="S7XB14"/>
<sequence length="93" mass="10358">MVTYKSIENKITALDGDKFVLESVGTITAAGVSKPLTVTLNGFFNTEMKTMSFEGTKDLTMTMFNIEKPTAFFGKLVTKDELNVMFNLSFIKQ</sequence>
<dbReference type="RefSeq" id="WP_020897783.1">
    <property type="nucleotide sequence ID" value="NZ_ATMR01000095.1"/>
</dbReference>
<accession>S7XB14</accession>
<evidence type="ECO:0008006" key="3">
    <source>
        <dbReference type="Google" id="ProtNLM"/>
    </source>
</evidence>
<evidence type="ECO:0000313" key="1">
    <source>
        <dbReference type="EMBL" id="EPR73188.1"/>
    </source>
</evidence>
<dbReference type="InterPro" id="IPR036761">
    <property type="entry name" value="TTHA0802/YceI-like_sf"/>
</dbReference>
<reference evidence="1 2" key="1">
    <citation type="journal article" date="2013" name="Genome Announc.">
        <title>Draft Genome Sequence of Winogradskyella psychrotolerans RS-3T, Isolated from the Marine Transect of Kongsfjorden, Ny-Alesund, Svalbard, Arctic Ocean.</title>
        <authorList>
            <person name="Kumar Pinnaka A."/>
            <person name="Ara S."/>
            <person name="Singh A."/>
            <person name="Shivaji S."/>
        </authorList>
    </citation>
    <scope>NUCLEOTIDE SEQUENCE [LARGE SCALE GENOMIC DNA]</scope>
    <source>
        <strain evidence="1 2">RS-3</strain>
    </source>
</reference>
<dbReference type="SUPFAM" id="SSF101874">
    <property type="entry name" value="YceI-like"/>
    <property type="match status" value="1"/>
</dbReference>
<organism evidence="1 2">
    <name type="scientific">Winogradskyella psychrotolerans RS-3</name>
    <dbReference type="NCBI Taxonomy" id="641526"/>
    <lineage>
        <taxon>Bacteria</taxon>
        <taxon>Pseudomonadati</taxon>
        <taxon>Bacteroidota</taxon>
        <taxon>Flavobacteriia</taxon>
        <taxon>Flavobacteriales</taxon>
        <taxon>Flavobacteriaceae</taxon>
        <taxon>Winogradskyella</taxon>
    </lineage>
</organism>
<name>S7XB14_9FLAO</name>
<protein>
    <recommendedName>
        <fullName evidence="3">Lipid/polyisoprenoid-binding YceI-like domain-containing protein</fullName>
    </recommendedName>
</protein>
<dbReference type="OrthoDB" id="9794147at2"/>
<proteinExistence type="predicted"/>
<dbReference type="Gene3D" id="2.40.128.110">
    <property type="entry name" value="Lipid/polyisoprenoid-binding, YceI-like"/>
    <property type="match status" value="1"/>
</dbReference>